<dbReference type="GO" id="GO:0005829">
    <property type="term" value="C:cytosol"/>
    <property type="evidence" value="ECO:0007669"/>
    <property type="project" value="TreeGrafter"/>
</dbReference>
<evidence type="ECO:0000256" key="6">
    <source>
        <dbReference type="ARBA" id="ARBA00012032"/>
    </source>
</evidence>
<evidence type="ECO:0000256" key="22">
    <source>
        <dbReference type="PIRSR" id="PIRSR000381-1"/>
    </source>
</evidence>
<keyword evidence="17 21" id="KW-0170">Cobalt</keyword>
<dbReference type="PROSITE" id="PS50974">
    <property type="entry name" value="ADOMET_ACTIVATION"/>
    <property type="match status" value="1"/>
</dbReference>
<evidence type="ECO:0000256" key="5">
    <source>
        <dbReference type="ARBA" id="ARBA00010398"/>
    </source>
</evidence>
<name>A0AAW9R5J1_9GAMM</name>
<dbReference type="PROSITE" id="PS51332">
    <property type="entry name" value="B12_BINDING"/>
    <property type="match status" value="1"/>
</dbReference>
<dbReference type="Pfam" id="PF02310">
    <property type="entry name" value="B12-binding"/>
    <property type="match status" value="1"/>
</dbReference>
<gene>
    <name evidence="30" type="primary">metH</name>
    <name evidence="30" type="ORF">WB794_07155</name>
</gene>
<organism evidence="30 31">
    <name type="scientific">Denitratimonas tolerans</name>
    <dbReference type="NCBI Taxonomy" id="1338420"/>
    <lineage>
        <taxon>Bacteria</taxon>
        <taxon>Pseudomonadati</taxon>
        <taxon>Pseudomonadota</taxon>
        <taxon>Gammaproteobacteria</taxon>
        <taxon>Lysobacterales</taxon>
        <taxon>Lysobacteraceae</taxon>
        <taxon>Denitratimonas</taxon>
    </lineage>
</organism>
<evidence type="ECO:0000259" key="27">
    <source>
        <dbReference type="PROSITE" id="PS50974"/>
    </source>
</evidence>
<evidence type="ECO:0000256" key="16">
    <source>
        <dbReference type="ARBA" id="ARBA00023167"/>
    </source>
</evidence>
<accession>A0AAW9R5J1</accession>
<dbReference type="PROSITE" id="PS51337">
    <property type="entry name" value="B12_BINDING_NTER"/>
    <property type="match status" value="1"/>
</dbReference>
<keyword evidence="13 21" id="KW-0479">Metal-binding</keyword>
<evidence type="ECO:0000256" key="17">
    <source>
        <dbReference type="ARBA" id="ARBA00023285"/>
    </source>
</evidence>
<evidence type="ECO:0000256" key="1">
    <source>
        <dbReference type="ARBA" id="ARBA00001700"/>
    </source>
</evidence>
<evidence type="ECO:0000256" key="15">
    <source>
        <dbReference type="ARBA" id="ARBA00022833"/>
    </source>
</evidence>
<evidence type="ECO:0000256" key="23">
    <source>
        <dbReference type="PIRSR" id="PIRSR000381-2"/>
    </source>
</evidence>
<dbReference type="CDD" id="cd02069">
    <property type="entry name" value="methionine_synthase_B12_BD"/>
    <property type="match status" value="1"/>
</dbReference>
<evidence type="ECO:0000256" key="18">
    <source>
        <dbReference type="ARBA" id="ARBA00025552"/>
    </source>
</evidence>
<dbReference type="Gene3D" id="3.20.20.20">
    <property type="entry name" value="Dihydropteroate synthase-like"/>
    <property type="match status" value="1"/>
</dbReference>
<dbReference type="InterPro" id="IPR004223">
    <property type="entry name" value="VitB12-dep_Met_synth_activ_dom"/>
</dbReference>
<evidence type="ECO:0000259" key="28">
    <source>
        <dbReference type="PROSITE" id="PS51332"/>
    </source>
</evidence>
<comment type="caution">
    <text evidence="30">The sequence shown here is derived from an EMBL/GenBank/DDBJ whole genome shotgun (WGS) entry which is preliminary data.</text>
</comment>
<keyword evidence="9 21" id="KW-0028">Amino-acid biosynthesis</keyword>
<dbReference type="InterPro" id="IPR036724">
    <property type="entry name" value="Cobalamin-bd_sf"/>
</dbReference>
<dbReference type="InterPro" id="IPR037010">
    <property type="entry name" value="VitB12-dep_Met_synth_activ_sf"/>
</dbReference>
<dbReference type="SUPFAM" id="SSF47644">
    <property type="entry name" value="Methionine synthase domain"/>
    <property type="match status" value="1"/>
</dbReference>
<dbReference type="PROSITE" id="PS50970">
    <property type="entry name" value="HCY"/>
    <property type="match status" value="1"/>
</dbReference>
<dbReference type="FunFam" id="3.40.50.280:FF:000001">
    <property type="entry name" value="Methionine synthase"/>
    <property type="match status" value="1"/>
</dbReference>
<comment type="domain">
    <text evidence="21">Modular enzyme with four functionally distinct domains. The isolated Hcy-binding domain catalyzes methyl transfer from free methylcobalamin to homocysteine. The Hcy-binding domain in association with the pterin-binding domain catalyzes the methylation of cob(I)alamin by methyltetrahydrofolate and the methylation of homocysteine. The B12-binding domain binds the cofactor. The AdoMet activation domain binds S-adenosyl-L-methionine. Under aerobic conditions cob(I)alamin can be converted to inactive cob(II)alamin. Reductive methylation by S-adenosyl-L-methionine and flavodoxin regenerates methylcobalamin.</text>
</comment>
<dbReference type="GO" id="GO:0050667">
    <property type="term" value="P:homocysteine metabolic process"/>
    <property type="evidence" value="ECO:0007669"/>
    <property type="project" value="TreeGrafter"/>
</dbReference>
<dbReference type="EMBL" id="JBBDHC010000008">
    <property type="protein sequence ID" value="MEJ1249448.1"/>
    <property type="molecule type" value="Genomic_DNA"/>
</dbReference>
<dbReference type="SUPFAM" id="SSF56507">
    <property type="entry name" value="Methionine synthase activation domain-like"/>
    <property type="match status" value="1"/>
</dbReference>
<dbReference type="GO" id="GO:0008270">
    <property type="term" value="F:zinc ion binding"/>
    <property type="evidence" value="ECO:0007669"/>
    <property type="project" value="UniProtKB-UniRule"/>
</dbReference>
<feature type="binding site" evidence="23">
    <location>
        <position position="735"/>
    </location>
    <ligand>
        <name>methylcob(III)alamin</name>
        <dbReference type="ChEBI" id="CHEBI:28115"/>
    </ligand>
</feature>
<keyword evidence="31" id="KW-1185">Reference proteome</keyword>
<comment type="catalytic activity">
    <reaction evidence="1 21">
        <text>(6S)-5-methyl-5,6,7,8-tetrahydrofolate + L-homocysteine = (6S)-5,6,7,8-tetrahydrofolate + L-methionine</text>
        <dbReference type="Rhea" id="RHEA:11172"/>
        <dbReference type="ChEBI" id="CHEBI:18608"/>
        <dbReference type="ChEBI" id="CHEBI:57453"/>
        <dbReference type="ChEBI" id="CHEBI:57844"/>
        <dbReference type="ChEBI" id="CHEBI:58199"/>
        <dbReference type="EC" id="2.1.1.13"/>
    </reaction>
</comment>
<dbReference type="Pfam" id="PF02965">
    <property type="entry name" value="Met_synt_B12"/>
    <property type="match status" value="1"/>
</dbReference>
<keyword evidence="8 21" id="KW-0489">Methyltransferase</keyword>
<evidence type="ECO:0000256" key="3">
    <source>
        <dbReference type="ARBA" id="ARBA00001956"/>
    </source>
</evidence>
<dbReference type="PANTHER" id="PTHR45833">
    <property type="entry name" value="METHIONINE SYNTHASE"/>
    <property type="match status" value="1"/>
</dbReference>
<evidence type="ECO:0000259" key="29">
    <source>
        <dbReference type="PROSITE" id="PS51337"/>
    </source>
</evidence>
<dbReference type="GO" id="GO:0008705">
    <property type="term" value="F:methionine synthase activity"/>
    <property type="evidence" value="ECO:0007669"/>
    <property type="project" value="UniProtKB-UniRule"/>
</dbReference>
<evidence type="ECO:0000313" key="30">
    <source>
        <dbReference type="EMBL" id="MEJ1249448.1"/>
    </source>
</evidence>
<comment type="cofactor">
    <cofactor evidence="3 21 22">
        <name>methylcob(III)alamin</name>
        <dbReference type="ChEBI" id="CHEBI:28115"/>
    </cofactor>
</comment>
<evidence type="ECO:0000256" key="8">
    <source>
        <dbReference type="ARBA" id="ARBA00022603"/>
    </source>
</evidence>
<dbReference type="FunFam" id="1.10.1240.10:FF:000001">
    <property type="entry name" value="Methionine synthase"/>
    <property type="match status" value="1"/>
</dbReference>
<dbReference type="InterPro" id="IPR011822">
    <property type="entry name" value="MetH"/>
</dbReference>
<keyword evidence="12 21" id="KW-0949">S-adenosyl-L-methionine</keyword>
<dbReference type="Pfam" id="PF02607">
    <property type="entry name" value="B12-binding_2"/>
    <property type="match status" value="1"/>
</dbReference>
<evidence type="ECO:0000256" key="24">
    <source>
        <dbReference type="PROSITE-ProRule" id="PRU00333"/>
    </source>
</evidence>
<dbReference type="SUPFAM" id="SSF51717">
    <property type="entry name" value="Dihydropteroate synthetase-like"/>
    <property type="match status" value="1"/>
</dbReference>
<feature type="binding site" evidence="23">
    <location>
        <position position="849"/>
    </location>
    <ligand>
        <name>methylcob(III)alamin</name>
        <dbReference type="ChEBI" id="CHEBI:28115"/>
    </ligand>
</feature>
<dbReference type="Gene3D" id="1.10.1240.10">
    <property type="entry name" value="Methionine synthase domain"/>
    <property type="match status" value="1"/>
</dbReference>
<feature type="binding site" evidence="23">
    <location>
        <begin position="1257"/>
        <end position="1258"/>
    </location>
    <ligand>
        <name>S-adenosyl-L-methionine</name>
        <dbReference type="ChEBI" id="CHEBI:59789"/>
    </ligand>
</feature>
<evidence type="ECO:0000256" key="11">
    <source>
        <dbReference type="ARBA" id="ARBA00022679"/>
    </source>
</evidence>
<dbReference type="Gene3D" id="1.10.288.10">
    <property type="entry name" value="Cobalamin-dependent Methionine Synthase, domain 2"/>
    <property type="match status" value="1"/>
</dbReference>
<evidence type="ECO:0000256" key="19">
    <source>
        <dbReference type="ARBA" id="ARBA00031040"/>
    </source>
</evidence>
<feature type="domain" description="B12-binding" evidence="28">
    <location>
        <begin position="791"/>
        <end position="926"/>
    </location>
</feature>
<keyword evidence="14" id="KW-0677">Repeat</keyword>
<dbReference type="InterPro" id="IPR000489">
    <property type="entry name" value="Pterin-binding_dom"/>
</dbReference>
<comment type="similarity">
    <text evidence="5">Belongs to the vitamin-B12 dependent methionine synthase family.</text>
</comment>
<dbReference type="InterPro" id="IPR036594">
    <property type="entry name" value="Meth_synthase_dom"/>
</dbReference>
<feature type="binding site" evidence="22 24">
    <location>
        <position position="337"/>
    </location>
    <ligand>
        <name>Zn(2+)</name>
        <dbReference type="ChEBI" id="CHEBI:29105"/>
    </ligand>
</feature>
<keyword evidence="15 21" id="KW-0862">Zinc</keyword>
<dbReference type="GO" id="GO:0032259">
    <property type="term" value="P:methylation"/>
    <property type="evidence" value="ECO:0007669"/>
    <property type="project" value="UniProtKB-KW"/>
</dbReference>
<keyword evidence="16 21" id="KW-0486">Methionine biosynthesis</keyword>
<dbReference type="EC" id="2.1.1.13" evidence="6 20"/>
<feature type="binding site" evidence="23">
    <location>
        <position position="853"/>
    </location>
    <ligand>
        <name>methylcob(III)alamin</name>
        <dbReference type="ChEBI" id="CHEBI:28115"/>
    </ligand>
</feature>
<evidence type="ECO:0000256" key="10">
    <source>
        <dbReference type="ARBA" id="ARBA00022628"/>
    </source>
</evidence>
<dbReference type="RefSeq" id="WP_337335165.1">
    <property type="nucleotide sequence ID" value="NZ_JBBDHC010000008.1"/>
</dbReference>
<feature type="binding site" evidence="23">
    <location>
        <position position="905"/>
    </location>
    <ligand>
        <name>methylcob(III)alamin</name>
        <dbReference type="ChEBI" id="CHEBI:28115"/>
    </ligand>
</feature>
<feature type="domain" description="AdoMet activation" evidence="27">
    <location>
        <begin position="942"/>
        <end position="1295"/>
    </location>
</feature>
<evidence type="ECO:0000259" key="26">
    <source>
        <dbReference type="PROSITE" id="PS50972"/>
    </source>
</evidence>
<evidence type="ECO:0000256" key="2">
    <source>
        <dbReference type="ARBA" id="ARBA00001947"/>
    </source>
</evidence>
<evidence type="ECO:0000256" key="12">
    <source>
        <dbReference type="ARBA" id="ARBA00022691"/>
    </source>
</evidence>
<dbReference type="Proteomes" id="UP001364472">
    <property type="component" value="Unassembled WGS sequence"/>
</dbReference>
<dbReference type="Pfam" id="PF00809">
    <property type="entry name" value="Pterin_bind"/>
    <property type="match status" value="1"/>
</dbReference>
<feature type="domain" description="Hcy-binding" evidence="25">
    <location>
        <begin position="12"/>
        <end position="351"/>
    </location>
</feature>
<dbReference type="FunFam" id="3.20.20.20:FF:000002">
    <property type="entry name" value="Methionine synthase"/>
    <property type="match status" value="1"/>
</dbReference>
<evidence type="ECO:0000256" key="20">
    <source>
        <dbReference type="NCBIfam" id="TIGR02082"/>
    </source>
</evidence>
<dbReference type="InterPro" id="IPR006158">
    <property type="entry name" value="Cobalamin-bd"/>
</dbReference>
<evidence type="ECO:0000256" key="14">
    <source>
        <dbReference type="ARBA" id="ARBA00022737"/>
    </source>
</evidence>
<feature type="domain" description="B12-binding N-terminal" evidence="29">
    <location>
        <begin position="691"/>
        <end position="785"/>
    </location>
</feature>
<evidence type="ECO:0000313" key="31">
    <source>
        <dbReference type="Proteomes" id="UP001364472"/>
    </source>
</evidence>
<dbReference type="CDD" id="cd00740">
    <property type="entry name" value="MeTr"/>
    <property type="match status" value="1"/>
</dbReference>
<comment type="function">
    <text evidence="18 21">Catalyzes the transfer of a methyl group from methyl-cobalamin to homocysteine, yielding enzyme-bound cob(I)alamin and methionine. Subsequently, remethylates the cofactor using methyltetrahydrofolate.</text>
</comment>
<dbReference type="Pfam" id="PF02574">
    <property type="entry name" value="S-methyl_trans"/>
    <property type="match status" value="1"/>
</dbReference>
<dbReference type="SMART" id="SM01018">
    <property type="entry name" value="B12-binding_2"/>
    <property type="match status" value="1"/>
</dbReference>
<comment type="cofactor">
    <cofactor evidence="2 21 24">
        <name>Zn(2+)</name>
        <dbReference type="ChEBI" id="CHEBI:29105"/>
    </cofactor>
</comment>
<dbReference type="FunFam" id="3.20.20.330:FF:000001">
    <property type="entry name" value="Methionine synthase"/>
    <property type="match status" value="1"/>
</dbReference>
<reference evidence="30 31" key="1">
    <citation type="journal article" date="2016" name="Antonie Van Leeuwenhoek">
        <title>Denitratimonas tolerans gen. nov., sp. nov., a denitrifying bacterium isolated from a bioreactor for tannery wastewater treatment.</title>
        <authorList>
            <person name="Han S.I."/>
            <person name="Kim J.O."/>
            <person name="Lee Y.R."/>
            <person name="Ekpeghere K.I."/>
            <person name="Koh S.C."/>
            <person name="Whang K.S."/>
        </authorList>
    </citation>
    <scope>NUCLEOTIDE SEQUENCE [LARGE SCALE GENOMIC DNA]</scope>
    <source>
        <strain evidence="30 31">KACC 17565</strain>
    </source>
</reference>
<dbReference type="InterPro" id="IPR036589">
    <property type="entry name" value="HCY_dom_sf"/>
</dbReference>
<dbReference type="InterPro" id="IPR050554">
    <property type="entry name" value="Met_Synthase/Corrinoid"/>
</dbReference>
<feature type="domain" description="Pterin-binding" evidence="26">
    <location>
        <begin position="399"/>
        <end position="672"/>
    </location>
</feature>
<dbReference type="PANTHER" id="PTHR45833:SF1">
    <property type="entry name" value="METHIONINE SYNTHASE"/>
    <property type="match status" value="1"/>
</dbReference>
<keyword evidence="11 21" id="KW-0808">Transferase</keyword>
<feature type="binding site" evidence="23">
    <location>
        <begin position="801"/>
        <end position="805"/>
    </location>
    <ligand>
        <name>methylcob(III)alamin</name>
        <dbReference type="ChEBI" id="CHEBI:28115"/>
    </ligand>
</feature>
<feature type="binding site" evidence="23">
    <location>
        <position position="992"/>
    </location>
    <ligand>
        <name>S-adenosyl-L-methionine</name>
        <dbReference type="ChEBI" id="CHEBI:59789"/>
    </ligand>
</feature>
<feature type="binding site" evidence="23">
    <location>
        <position position="1202"/>
    </location>
    <ligand>
        <name>S-adenosyl-L-methionine</name>
        <dbReference type="ChEBI" id="CHEBI:59789"/>
    </ligand>
</feature>
<dbReference type="NCBIfam" id="TIGR02082">
    <property type="entry name" value="metH"/>
    <property type="match status" value="1"/>
</dbReference>
<keyword evidence="10 21" id="KW-0846">Cobalamin</keyword>
<evidence type="ECO:0000256" key="9">
    <source>
        <dbReference type="ARBA" id="ARBA00022605"/>
    </source>
</evidence>
<evidence type="ECO:0000259" key="25">
    <source>
        <dbReference type="PROSITE" id="PS50970"/>
    </source>
</evidence>
<dbReference type="InterPro" id="IPR033706">
    <property type="entry name" value="Met_synthase_B12-bd"/>
</dbReference>
<dbReference type="NCBIfam" id="NF007024">
    <property type="entry name" value="PRK09490.1"/>
    <property type="match status" value="1"/>
</dbReference>
<dbReference type="PIRSF" id="PIRSF000381">
    <property type="entry name" value="MetH"/>
    <property type="match status" value="1"/>
</dbReference>
<dbReference type="InterPro" id="IPR011005">
    <property type="entry name" value="Dihydropteroate_synth-like_sf"/>
</dbReference>
<evidence type="ECO:0000256" key="4">
    <source>
        <dbReference type="ARBA" id="ARBA00005178"/>
    </source>
</evidence>
<evidence type="ECO:0000256" key="21">
    <source>
        <dbReference type="PIRNR" id="PIRNR000381"/>
    </source>
</evidence>
<dbReference type="PROSITE" id="PS50972">
    <property type="entry name" value="PTERIN_BINDING"/>
    <property type="match status" value="1"/>
</dbReference>
<dbReference type="Gene3D" id="3.10.196.10">
    <property type="entry name" value="Vitamin B12-dependent methionine synthase, activation domain"/>
    <property type="match status" value="1"/>
</dbReference>
<comment type="pathway">
    <text evidence="4 21">Amino-acid biosynthesis; L-methionine biosynthesis via de novo pathway; L-methionine from L-homocysteine (MetH route): step 1/1.</text>
</comment>
<dbReference type="Gene3D" id="3.40.50.280">
    <property type="entry name" value="Cobalamin-binding domain"/>
    <property type="match status" value="1"/>
</dbReference>
<feature type="binding site" evidence="22 24">
    <location>
        <position position="336"/>
    </location>
    <ligand>
        <name>Zn(2+)</name>
        <dbReference type="ChEBI" id="CHEBI:29105"/>
    </ligand>
</feature>
<dbReference type="Gene3D" id="3.20.20.330">
    <property type="entry name" value="Homocysteine-binding-like domain"/>
    <property type="match status" value="1"/>
</dbReference>
<dbReference type="SUPFAM" id="SSF52242">
    <property type="entry name" value="Cobalamin (vitamin B12)-binding domain"/>
    <property type="match status" value="1"/>
</dbReference>
<dbReference type="GO" id="GO:0046653">
    <property type="term" value="P:tetrahydrofolate metabolic process"/>
    <property type="evidence" value="ECO:0007669"/>
    <property type="project" value="TreeGrafter"/>
</dbReference>
<protein>
    <recommendedName>
        <fullName evidence="7 20">Methionine synthase</fullName>
        <ecNumber evidence="6 20">2.1.1.13</ecNumber>
    </recommendedName>
    <alternativeName>
        <fullName evidence="19 21">5-methyltetrahydrofolate--homocysteine methyltransferase</fullName>
    </alternativeName>
</protein>
<dbReference type="GO" id="GO:0031419">
    <property type="term" value="F:cobalamin binding"/>
    <property type="evidence" value="ECO:0007669"/>
    <property type="project" value="UniProtKB-UniRule"/>
</dbReference>
<evidence type="ECO:0000256" key="7">
    <source>
        <dbReference type="ARBA" id="ARBA00013998"/>
    </source>
</evidence>
<sequence>MHALPWKNPARVAALHAALARRILIIDGAMGTMIQREGLEEADYRGERFAHGYDALFADPGHAHGPGCGCEAHDQRGNNDLLSLTRPGLISEIHRAYLQAGADLVETNTFNSTGISLADYRLQHLVRELNREGARLARAECDAIEADDPSRPRFVIGVLGPTSRTASLSPDVNRPGFRAVTFDQLAEAYREAARGLIDGGADVLMVETIFDTLNAKAALFAIDDVFEETGARLPVMISGTITDASGRTLSGQTAEAFWYSLRHARPLSIGLNCALGAKDLRQHIDVLAQVADAFVSCHPNAGLPNAFGGYDETPEDMARVLAQFARGGLLNFVGGCCGSTPEHIRAIAEAVEGVAPRMVPELVSAASPSQPSEDTRPRLSRYTRLSGLEPLAITPESNFINVGERTNVTGSAQFKKLILEGRLDDAVAVARQQVENGAQVIDINMDEGLLDAEKAMVEFLNLIAAEPDISRVPVMIDSSKWTVIEAGLKCLQGKGIVNSISMKEGEAEFLEHARLVRRYGAAVVVMAFDEVGQADTAQRKVEIGARAFELLTQAVGFPPEDIIFDPNCFAIATGIEEHNNYAVDFIAAAGELRRRFPFSHISGGVSNVSFSFRGNETVRQAIHVVFLYHAIRAGMDMGIVNAGALPLYDTLDPALRERVEDVVLNRRSDATERLLEIADRYRKKKGEKKVEDLAWRELPVAARLSHALVHGIDQYVVEDTEAARLEAKRPLDVIEGPLMDGMNVVGDLFGAGKMFLPQVVKSARVMKKAVAHLLPFIEAEKLRTGDAGKSNGKIVMATVKGDVHDIGKNIVGVVLACNNFEVIDLGVMVPAQRILDTAIAESADMIGVSGLITPSLEEMSHVAKEMQRQGFTMPLLIGGATTSRAHTALKIDPHYTSPTIWVKDASRAVGVAQSLMSPELRGDFVQAAANDYADVRQRHRQRGDGKRLVPLEKARAQSFKFDWAGYTPPAPKQPGLHVFDDYPLAELVECIDWSPFFSAWELAGRFPDILTDEIVGPQASELYRDARTMLEKIVAEKWLTARAVCAFWPANSIGDDVELFLPEQRDSGFGIQDSETAGTGESSPSNPQSKRFFRFLRQQAQKPVERPNLCLADFIAPKDSGKQDWIGGFAVTAGLGIESHLERFRADHDDYSAILLKALADRLAEAFAERLHQRVRTELWGYAPDENLDNAALIAEAYCGIRPAPGYPACPEHSEKHALFDLLDATANAGVILTDHFAMYPAASVSGFYFSHPDSKYFVVGRVSREQVADYARRKGVDLAQAERWLSFNLDYDPD</sequence>
<feature type="binding site" description="axial binding residue" evidence="22">
    <location>
        <position position="804"/>
    </location>
    <ligand>
        <name>methylcob(III)alamin</name>
        <dbReference type="ChEBI" id="CHEBI:28115"/>
    </ligand>
    <ligandPart>
        <name>Co</name>
        <dbReference type="ChEBI" id="CHEBI:27638"/>
    </ligandPart>
</feature>
<dbReference type="InterPro" id="IPR003726">
    <property type="entry name" value="HCY_dom"/>
</dbReference>
<evidence type="ECO:0000256" key="13">
    <source>
        <dbReference type="ARBA" id="ARBA00022723"/>
    </source>
</evidence>
<dbReference type="InterPro" id="IPR003759">
    <property type="entry name" value="Cbl-bd_cap"/>
</dbReference>
<dbReference type="SUPFAM" id="SSF82282">
    <property type="entry name" value="Homocysteine S-methyltransferase"/>
    <property type="match status" value="1"/>
</dbReference>
<proteinExistence type="inferred from homology"/>
<feature type="binding site" evidence="22 24">
    <location>
        <position position="273"/>
    </location>
    <ligand>
        <name>Zn(2+)</name>
        <dbReference type="ChEBI" id="CHEBI:29105"/>
    </ligand>
</feature>